<proteinExistence type="inferred from homology"/>
<dbReference type="PANTHER" id="PTHR43133:SF52">
    <property type="entry name" value="ECF RNA POLYMERASE SIGMA FACTOR SIGL"/>
    <property type="match status" value="1"/>
</dbReference>
<organism evidence="8 9">
    <name type="scientific">Paenibacillus lautus</name>
    <name type="common">Bacillus lautus</name>
    <dbReference type="NCBI Taxonomy" id="1401"/>
    <lineage>
        <taxon>Bacteria</taxon>
        <taxon>Bacillati</taxon>
        <taxon>Bacillota</taxon>
        <taxon>Bacilli</taxon>
        <taxon>Bacillales</taxon>
        <taxon>Paenibacillaceae</taxon>
        <taxon>Paenibacillus</taxon>
    </lineage>
</organism>
<evidence type="ECO:0000259" key="6">
    <source>
        <dbReference type="Pfam" id="PF04542"/>
    </source>
</evidence>
<dbReference type="CDD" id="cd06171">
    <property type="entry name" value="Sigma70_r4"/>
    <property type="match status" value="1"/>
</dbReference>
<feature type="domain" description="RNA polymerase sigma-70 region 2" evidence="6">
    <location>
        <begin position="9"/>
        <end position="75"/>
    </location>
</feature>
<dbReference type="GO" id="GO:0006352">
    <property type="term" value="P:DNA-templated transcription initiation"/>
    <property type="evidence" value="ECO:0007669"/>
    <property type="project" value="InterPro"/>
</dbReference>
<dbReference type="Proteomes" id="UP000266552">
    <property type="component" value="Chromosome"/>
</dbReference>
<dbReference type="PANTHER" id="PTHR43133">
    <property type="entry name" value="RNA POLYMERASE ECF-TYPE SIGMA FACTO"/>
    <property type="match status" value="1"/>
</dbReference>
<evidence type="ECO:0000313" key="9">
    <source>
        <dbReference type="Proteomes" id="UP000266552"/>
    </source>
</evidence>
<protein>
    <submittedName>
        <fullName evidence="8">Sigma-70 family RNA polymerase sigma factor</fullName>
    </submittedName>
</protein>
<dbReference type="NCBIfam" id="TIGR02950">
    <property type="entry name" value="SigM_subfam"/>
    <property type="match status" value="1"/>
</dbReference>
<keyword evidence="2" id="KW-0805">Transcription regulation</keyword>
<evidence type="ECO:0000256" key="1">
    <source>
        <dbReference type="ARBA" id="ARBA00010641"/>
    </source>
</evidence>
<dbReference type="EMBL" id="CP032412">
    <property type="protein sequence ID" value="AYB46659.1"/>
    <property type="molecule type" value="Genomic_DNA"/>
</dbReference>
<evidence type="ECO:0000256" key="5">
    <source>
        <dbReference type="ARBA" id="ARBA00023163"/>
    </source>
</evidence>
<dbReference type="SUPFAM" id="SSF88659">
    <property type="entry name" value="Sigma3 and sigma4 domains of RNA polymerase sigma factors"/>
    <property type="match status" value="1"/>
</dbReference>
<dbReference type="KEGG" id="plw:D5F53_26600"/>
<keyword evidence="3" id="KW-0731">Sigma factor</keyword>
<dbReference type="GO" id="GO:0003677">
    <property type="term" value="F:DNA binding"/>
    <property type="evidence" value="ECO:0007669"/>
    <property type="project" value="UniProtKB-KW"/>
</dbReference>
<keyword evidence="9" id="KW-1185">Reference proteome</keyword>
<dbReference type="GO" id="GO:0016987">
    <property type="term" value="F:sigma factor activity"/>
    <property type="evidence" value="ECO:0007669"/>
    <property type="project" value="UniProtKB-KW"/>
</dbReference>
<reference evidence="8 9" key="1">
    <citation type="submission" date="2018-09" db="EMBL/GenBank/DDBJ databases">
        <title>Genome Sequence of Paenibacillus lautus Strain E7593-69, Azo Dye-Degrading Bacteria, Isolated from Commercial Tattoo Inks.</title>
        <authorList>
            <person name="Nho S.W."/>
            <person name="Kim S.-J."/>
            <person name="Kweon O."/>
            <person name="Cerniglia C.E."/>
        </authorList>
    </citation>
    <scope>NUCLEOTIDE SEQUENCE [LARGE SCALE GENOMIC DNA]</scope>
    <source>
        <strain evidence="8 9">E7593-69</strain>
    </source>
</reference>
<dbReference type="InterPro" id="IPR039425">
    <property type="entry name" value="RNA_pol_sigma-70-like"/>
</dbReference>
<evidence type="ECO:0000256" key="3">
    <source>
        <dbReference type="ARBA" id="ARBA00023082"/>
    </source>
</evidence>
<dbReference type="NCBIfam" id="TIGR02937">
    <property type="entry name" value="sigma70-ECF"/>
    <property type="match status" value="1"/>
</dbReference>
<dbReference type="InterPro" id="IPR013324">
    <property type="entry name" value="RNA_pol_sigma_r3/r4-like"/>
</dbReference>
<dbReference type="Pfam" id="PF04542">
    <property type="entry name" value="Sigma70_r2"/>
    <property type="match status" value="1"/>
</dbReference>
<gene>
    <name evidence="8" type="ORF">D5F53_26600</name>
</gene>
<dbReference type="Gene3D" id="1.10.1740.10">
    <property type="match status" value="1"/>
</dbReference>
<dbReference type="InterPro" id="IPR014296">
    <property type="entry name" value="RNA_pol_sigma-M_bacilli"/>
</dbReference>
<evidence type="ECO:0000256" key="2">
    <source>
        <dbReference type="ARBA" id="ARBA00023015"/>
    </source>
</evidence>
<name>A0A385TS79_PAELA</name>
<feature type="domain" description="RNA polymerase sigma factor 70 region 4 type 2" evidence="7">
    <location>
        <begin position="101"/>
        <end position="153"/>
    </location>
</feature>
<evidence type="ECO:0000256" key="4">
    <source>
        <dbReference type="ARBA" id="ARBA00023125"/>
    </source>
</evidence>
<dbReference type="InterPro" id="IPR014284">
    <property type="entry name" value="RNA_pol_sigma-70_dom"/>
</dbReference>
<keyword evidence="5" id="KW-0804">Transcription</keyword>
<dbReference type="SUPFAM" id="SSF88946">
    <property type="entry name" value="Sigma2 domain of RNA polymerase sigma factors"/>
    <property type="match status" value="1"/>
</dbReference>
<dbReference type="InterPro" id="IPR007627">
    <property type="entry name" value="RNA_pol_sigma70_r2"/>
</dbReference>
<dbReference type="Pfam" id="PF08281">
    <property type="entry name" value="Sigma70_r4_2"/>
    <property type="match status" value="1"/>
</dbReference>
<comment type="similarity">
    <text evidence="1">Belongs to the sigma-70 factor family. ECF subfamily.</text>
</comment>
<evidence type="ECO:0000259" key="7">
    <source>
        <dbReference type="Pfam" id="PF08281"/>
    </source>
</evidence>
<dbReference type="InterPro" id="IPR036388">
    <property type="entry name" value="WH-like_DNA-bd_sf"/>
</dbReference>
<dbReference type="InterPro" id="IPR013325">
    <property type="entry name" value="RNA_pol_sigma_r2"/>
</dbReference>
<dbReference type="AlphaFoldDB" id="A0A385TS79"/>
<dbReference type="RefSeq" id="WP_119850215.1">
    <property type="nucleotide sequence ID" value="NZ_CP032412.1"/>
</dbReference>
<keyword evidence="4" id="KW-0238">DNA-binding</keyword>
<dbReference type="InterPro" id="IPR013249">
    <property type="entry name" value="RNA_pol_sigma70_r4_t2"/>
</dbReference>
<sequence length="163" mass="19816">MKLNSLESIYQYYVKDVYRYLYSLSYDHHTAEDLVQETFYRAYLYLEDWKEERIKPWLFRVAHNAYVDYQRKASRSIVRDAVFFDQMHTPENILLQREVNREIGRLLADIPEKQRQAVLLVDFHQFTYQEAADIMGITLSHIKITLFRARQRLRDMKRKDGNL</sequence>
<dbReference type="Gene3D" id="1.10.10.10">
    <property type="entry name" value="Winged helix-like DNA-binding domain superfamily/Winged helix DNA-binding domain"/>
    <property type="match status" value="1"/>
</dbReference>
<evidence type="ECO:0000313" key="8">
    <source>
        <dbReference type="EMBL" id="AYB46659.1"/>
    </source>
</evidence>
<accession>A0A385TS79</accession>